<feature type="transmembrane region" description="Helical" evidence="6">
    <location>
        <begin position="173"/>
        <end position="193"/>
    </location>
</feature>
<accession>A0ABW3C548</accession>
<evidence type="ECO:0000256" key="6">
    <source>
        <dbReference type="SAM" id="Phobius"/>
    </source>
</evidence>
<dbReference type="Proteomes" id="UP001597124">
    <property type="component" value="Unassembled WGS sequence"/>
</dbReference>
<keyword evidence="3 6" id="KW-0812">Transmembrane</keyword>
<feature type="transmembrane region" description="Helical" evidence="6">
    <location>
        <begin position="112"/>
        <end position="133"/>
    </location>
</feature>
<evidence type="ECO:0000256" key="5">
    <source>
        <dbReference type="ARBA" id="ARBA00023136"/>
    </source>
</evidence>
<dbReference type="InterPro" id="IPR020846">
    <property type="entry name" value="MFS_dom"/>
</dbReference>
<feature type="transmembrane region" description="Helical" evidence="6">
    <location>
        <begin position="264"/>
        <end position="287"/>
    </location>
</feature>
<reference evidence="9" key="1">
    <citation type="journal article" date="2019" name="Int. J. Syst. Evol. Microbiol.">
        <title>The Global Catalogue of Microorganisms (GCM) 10K type strain sequencing project: providing services to taxonomists for standard genome sequencing and annotation.</title>
        <authorList>
            <consortium name="The Broad Institute Genomics Platform"/>
            <consortium name="The Broad Institute Genome Sequencing Center for Infectious Disease"/>
            <person name="Wu L."/>
            <person name="Ma J."/>
        </authorList>
    </citation>
    <scope>NUCLEOTIDE SEQUENCE [LARGE SCALE GENOMIC DNA]</scope>
    <source>
        <strain evidence="9">CCUG 52537</strain>
    </source>
</reference>
<evidence type="ECO:0000256" key="3">
    <source>
        <dbReference type="ARBA" id="ARBA00022692"/>
    </source>
</evidence>
<feature type="transmembrane region" description="Helical" evidence="6">
    <location>
        <begin position="231"/>
        <end position="252"/>
    </location>
</feature>
<evidence type="ECO:0000313" key="9">
    <source>
        <dbReference type="Proteomes" id="UP001597124"/>
    </source>
</evidence>
<comment type="caution">
    <text evidence="8">The sequence shown here is derived from an EMBL/GenBank/DDBJ whole genome shotgun (WGS) entry which is preliminary data.</text>
</comment>
<dbReference type="EMBL" id="JBHTIK010000005">
    <property type="protein sequence ID" value="MFD0848994.1"/>
    <property type="molecule type" value="Genomic_DNA"/>
</dbReference>
<dbReference type="InterPro" id="IPR044770">
    <property type="entry name" value="MFS_spinster-like"/>
</dbReference>
<comment type="subcellular location">
    <subcellularLocation>
        <location evidence="1">Membrane</location>
        <topology evidence="1">Multi-pass membrane protein</topology>
    </subcellularLocation>
</comment>
<dbReference type="CDD" id="cd17328">
    <property type="entry name" value="MFS_spinster_like"/>
    <property type="match status" value="1"/>
</dbReference>
<evidence type="ECO:0000256" key="1">
    <source>
        <dbReference type="ARBA" id="ARBA00004141"/>
    </source>
</evidence>
<feature type="transmembrane region" description="Helical" evidence="6">
    <location>
        <begin position="324"/>
        <end position="349"/>
    </location>
</feature>
<dbReference type="InterPro" id="IPR036259">
    <property type="entry name" value="MFS_trans_sf"/>
</dbReference>
<protein>
    <submittedName>
        <fullName evidence="8">Spinster family MFS transporter</fullName>
    </submittedName>
</protein>
<organism evidence="8 9">
    <name type="scientific">Sphingosinicella xenopeptidilytica</name>
    <dbReference type="NCBI Taxonomy" id="364098"/>
    <lineage>
        <taxon>Bacteria</taxon>
        <taxon>Pseudomonadati</taxon>
        <taxon>Pseudomonadota</taxon>
        <taxon>Alphaproteobacteria</taxon>
        <taxon>Sphingomonadales</taxon>
        <taxon>Sphingosinicellaceae</taxon>
        <taxon>Sphingosinicella</taxon>
    </lineage>
</organism>
<keyword evidence="5 6" id="KW-0472">Membrane</keyword>
<gene>
    <name evidence="8" type="ORF">ACFQ00_11710</name>
</gene>
<keyword evidence="2" id="KW-0813">Transport</keyword>
<evidence type="ECO:0000259" key="7">
    <source>
        <dbReference type="PROSITE" id="PS50850"/>
    </source>
</evidence>
<dbReference type="Gene3D" id="1.20.1250.20">
    <property type="entry name" value="MFS general substrate transporter like domains"/>
    <property type="match status" value="2"/>
</dbReference>
<dbReference type="PANTHER" id="PTHR23505:SF79">
    <property type="entry name" value="PROTEIN SPINSTER"/>
    <property type="match status" value="1"/>
</dbReference>
<feature type="transmembrane region" description="Helical" evidence="6">
    <location>
        <begin position="85"/>
        <end position="106"/>
    </location>
</feature>
<dbReference type="RefSeq" id="WP_381490748.1">
    <property type="nucleotide sequence ID" value="NZ_JBHTIK010000005.1"/>
</dbReference>
<feature type="transmembrane region" description="Helical" evidence="6">
    <location>
        <begin position="56"/>
        <end position="78"/>
    </location>
</feature>
<proteinExistence type="predicted"/>
<keyword evidence="9" id="KW-1185">Reference proteome</keyword>
<dbReference type="SUPFAM" id="SSF103473">
    <property type="entry name" value="MFS general substrate transporter"/>
    <property type="match status" value="1"/>
</dbReference>
<feature type="transmembrane region" description="Helical" evidence="6">
    <location>
        <begin position="361"/>
        <end position="384"/>
    </location>
</feature>
<keyword evidence="4 6" id="KW-1133">Transmembrane helix</keyword>
<dbReference type="InterPro" id="IPR011701">
    <property type="entry name" value="MFS"/>
</dbReference>
<evidence type="ECO:0000256" key="2">
    <source>
        <dbReference type="ARBA" id="ARBA00022448"/>
    </source>
</evidence>
<evidence type="ECO:0000313" key="8">
    <source>
        <dbReference type="EMBL" id="MFD0848994.1"/>
    </source>
</evidence>
<feature type="transmembrane region" description="Helical" evidence="6">
    <location>
        <begin position="145"/>
        <end position="167"/>
    </location>
</feature>
<dbReference type="PROSITE" id="PS50850">
    <property type="entry name" value="MFS"/>
    <property type="match status" value="1"/>
</dbReference>
<dbReference type="PANTHER" id="PTHR23505">
    <property type="entry name" value="SPINSTER"/>
    <property type="match status" value="1"/>
</dbReference>
<evidence type="ECO:0000256" key="4">
    <source>
        <dbReference type="ARBA" id="ARBA00022989"/>
    </source>
</evidence>
<feature type="domain" description="Major facilitator superfamily (MFS) profile" evidence="7">
    <location>
        <begin position="20"/>
        <end position="421"/>
    </location>
</feature>
<sequence>MSEVMTATPQGWSAGRRRLALIALAIGYGLNTADRQLLSILAGPVKADLNLSDTELGLMGGVAFALFYATCGLPLAWIADRWSRANVIAIGLGVWSAFTAACGVVQTGAQLFLCRLGVGFGEAGGTAPSFSLVSDYYPPNQRGRALALLNFAAPLGVAIGPLAGALITEIIHWRAAFVIAGVGGLLFVPYFRWAVRDPSEQTRGEDVVAVAKLAPSERRNGLKKLFRSSTFWCLAIGASFSSMVLQGLLFWLPSFLERTYELEIIERAIVFGVTTAVAGIMGNWISGWIMDKRGSNRRLYVLLPAVAGLIAIPIYVVGLSASTLWVAVLFIFLGMILTFAYSTPIYVAVQHLVRPGMRSTGIASYLFINNSIGIGIGIVLLGFLSDLLTPLFGNDALKYSILASVCLYLLSAAFFWLCSRTLERDWIDG</sequence>
<name>A0ABW3C548_SPHXN</name>
<feature type="transmembrane region" description="Helical" evidence="6">
    <location>
        <begin position="396"/>
        <end position="417"/>
    </location>
</feature>
<feature type="transmembrane region" description="Helical" evidence="6">
    <location>
        <begin position="299"/>
        <end position="318"/>
    </location>
</feature>
<dbReference type="Pfam" id="PF07690">
    <property type="entry name" value="MFS_1"/>
    <property type="match status" value="1"/>
</dbReference>